<dbReference type="EC" id="2.7.7.65" evidence="1"/>
<dbReference type="Proteomes" id="UP000238823">
    <property type="component" value="Unassembled WGS sequence"/>
</dbReference>
<comment type="catalytic activity">
    <reaction evidence="2">
        <text>2 GTP = 3',3'-c-di-GMP + 2 diphosphate</text>
        <dbReference type="Rhea" id="RHEA:24898"/>
        <dbReference type="ChEBI" id="CHEBI:33019"/>
        <dbReference type="ChEBI" id="CHEBI:37565"/>
        <dbReference type="ChEBI" id="CHEBI:58805"/>
        <dbReference type="EC" id="2.7.7.65"/>
    </reaction>
</comment>
<evidence type="ECO:0000259" key="4">
    <source>
        <dbReference type="PROSITE" id="PS50110"/>
    </source>
</evidence>
<evidence type="ECO:0000313" key="7">
    <source>
        <dbReference type="Proteomes" id="UP000238823"/>
    </source>
</evidence>
<dbReference type="GO" id="GO:0005886">
    <property type="term" value="C:plasma membrane"/>
    <property type="evidence" value="ECO:0007669"/>
    <property type="project" value="TreeGrafter"/>
</dbReference>
<gene>
    <name evidence="6" type="primary">pleD_1</name>
    <name evidence="6" type="ORF">ENSA7_17710</name>
</gene>
<dbReference type="OrthoDB" id="9778432at2"/>
<dbReference type="InterPro" id="IPR043128">
    <property type="entry name" value="Rev_trsase/Diguanyl_cyclase"/>
</dbReference>
<dbReference type="Gene3D" id="3.30.70.270">
    <property type="match status" value="1"/>
</dbReference>
<feature type="domain" description="Response regulatory" evidence="4">
    <location>
        <begin position="33"/>
        <end position="148"/>
    </location>
</feature>
<proteinExistence type="predicted"/>
<organism evidence="6 7">
    <name type="scientific">Enhygromyxa salina</name>
    <dbReference type="NCBI Taxonomy" id="215803"/>
    <lineage>
        <taxon>Bacteria</taxon>
        <taxon>Pseudomonadati</taxon>
        <taxon>Myxococcota</taxon>
        <taxon>Polyangia</taxon>
        <taxon>Nannocystales</taxon>
        <taxon>Nannocystaceae</taxon>
        <taxon>Enhygromyxa</taxon>
    </lineage>
</organism>
<sequence>MAAQRSHEPKVQTQVAQREWLELKPNRDEVRAQILVVDDDPTAATATSSLLLELGYAVTVAHGWTDALRAFDPGSTDLVLMDAVMPNVDGLKLTRLLREQSASYVPMVFLTGLTSKEVREQCINAGADDFLTKPVDRLELRVRLKAMLRIRALTKALEVKSREFEHAARTDSLTGVGNRRVFDERIAVEISRATRHHRPLALLMFDLDRFKAVNDQFGHMAGDQLLALFGQVLRDQLRVTDVPCRYGGEEFMIIAPETTADQARVLAERVRREFARSTVDGPAGPQTVSVGIAGTDMIDAPPDRETLVLAADAALYQAKGRGRDRVEVGGTSPTQR</sequence>
<dbReference type="SMART" id="SM00267">
    <property type="entry name" value="GGDEF"/>
    <property type="match status" value="1"/>
</dbReference>
<dbReference type="SUPFAM" id="SSF55073">
    <property type="entry name" value="Nucleotide cyclase"/>
    <property type="match status" value="1"/>
</dbReference>
<protein>
    <recommendedName>
        <fullName evidence="1">diguanylate cyclase</fullName>
        <ecNumber evidence="1">2.7.7.65</ecNumber>
    </recommendedName>
</protein>
<dbReference type="PANTHER" id="PTHR45138">
    <property type="entry name" value="REGULATORY COMPONENTS OF SENSORY TRANSDUCTION SYSTEM"/>
    <property type="match status" value="1"/>
</dbReference>
<feature type="modified residue" description="4-aspartylphosphate" evidence="3">
    <location>
        <position position="82"/>
    </location>
</feature>
<dbReference type="PANTHER" id="PTHR45138:SF9">
    <property type="entry name" value="DIGUANYLATE CYCLASE DGCM-RELATED"/>
    <property type="match status" value="1"/>
</dbReference>
<dbReference type="InterPro" id="IPR000160">
    <property type="entry name" value="GGDEF_dom"/>
</dbReference>
<dbReference type="Pfam" id="PF00072">
    <property type="entry name" value="Response_reg"/>
    <property type="match status" value="1"/>
</dbReference>
<comment type="caution">
    <text evidence="6">The sequence shown here is derived from an EMBL/GenBank/DDBJ whole genome shotgun (WGS) entry which is preliminary data.</text>
</comment>
<dbReference type="GO" id="GO:0043709">
    <property type="term" value="P:cell adhesion involved in single-species biofilm formation"/>
    <property type="evidence" value="ECO:0007669"/>
    <property type="project" value="TreeGrafter"/>
</dbReference>
<evidence type="ECO:0000313" key="6">
    <source>
        <dbReference type="EMBL" id="PRQ08485.1"/>
    </source>
</evidence>
<keyword evidence="3" id="KW-0597">Phosphoprotein</keyword>
<evidence type="ECO:0000256" key="3">
    <source>
        <dbReference type="PROSITE-ProRule" id="PRU00169"/>
    </source>
</evidence>
<dbReference type="EMBL" id="PVNL01000041">
    <property type="protein sequence ID" value="PRQ08485.1"/>
    <property type="molecule type" value="Genomic_DNA"/>
</dbReference>
<dbReference type="FunFam" id="3.30.70.270:FF:000001">
    <property type="entry name" value="Diguanylate cyclase domain protein"/>
    <property type="match status" value="1"/>
</dbReference>
<dbReference type="PROSITE" id="PS50110">
    <property type="entry name" value="RESPONSE_REGULATORY"/>
    <property type="match status" value="1"/>
</dbReference>
<dbReference type="Pfam" id="PF00990">
    <property type="entry name" value="GGDEF"/>
    <property type="match status" value="1"/>
</dbReference>
<dbReference type="PROSITE" id="PS50887">
    <property type="entry name" value="GGDEF"/>
    <property type="match status" value="1"/>
</dbReference>
<dbReference type="InterPro" id="IPR029787">
    <property type="entry name" value="Nucleotide_cyclase"/>
</dbReference>
<evidence type="ECO:0000256" key="2">
    <source>
        <dbReference type="ARBA" id="ARBA00034247"/>
    </source>
</evidence>
<evidence type="ECO:0000259" key="5">
    <source>
        <dbReference type="PROSITE" id="PS50887"/>
    </source>
</evidence>
<dbReference type="GO" id="GO:0000160">
    <property type="term" value="P:phosphorelay signal transduction system"/>
    <property type="evidence" value="ECO:0007669"/>
    <property type="project" value="InterPro"/>
</dbReference>
<dbReference type="SMART" id="SM00448">
    <property type="entry name" value="REC"/>
    <property type="match status" value="1"/>
</dbReference>
<dbReference type="GO" id="GO:1902201">
    <property type="term" value="P:negative regulation of bacterial-type flagellum-dependent cell motility"/>
    <property type="evidence" value="ECO:0007669"/>
    <property type="project" value="TreeGrafter"/>
</dbReference>
<reference evidence="6 7" key="1">
    <citation type="submission" date="2018-03" db="EMBL/GenBank/DDBJ databases">
        <title>Draft Genome Sequences of the Obligatory Marine Myxobacteria Enhygromyxa salina SWB007.</title>
        <authorList>
            <person name="Poehlein A."/>
            <person name="Moghaddam J.A."/>
            <person name="Harms H."/>
            <person name="Alanjari M."/>
            <person name="Koenig G.M."/>
            <person name="Daniel R."/>
            <person name="Schaeberle T.F."/>
        </authorList>
    </citation>
    <scope>NUCLEOTIDE SEQUENCE [LARGE SCALE GENOMIC DNA]</scope>
    <source>
        <strain evidence="6 7">SWB007</strain>
    </source>
</reference>
<dbReference type="AlphaFoldDB" id="A0A2S9YTP5"/>
<name>A0A2S9YTP5_9BACT</name>
<dbReference type="InterPro" id="IPR011006">
    <property type="entry name" value="CheY-like_superfamily"/>
</dbReference>
<evidence type="ECO:0000256" key="1">
    <source>
        <dbReference type="ARBA" id="ARBA00012528"/>
    </source>
</evidence>
<feature type="domain" description="GGDEF" evidence="5">
    <location>
        <begin position="198"/>
        <end position="331"/>
    </location>
</feature>
<dbReference type="GO" id="GO:0052621">
    <property type="term" value="F:diguanylate cyclase activity"/>
    <property type="evidence" value="ECO:0007669"/>
    <property type="project" value="UniProtKB-EC"/>
</dbReference>
<dbReference type="SUPFAM" id="SSF52172">
    <property type="entry name" value="CheY-like"/>
    <property type="match status" value="1"/>
</dbReference>
<dbReference type="NCBIfam" id="TIGR00254">
    <property type="entry name" value="GGDEF"/>
    <property type="match status" value="1"/>
</dbReference>
<dbReference type="Gene3D" id="3.40.50.2300">
    <property type="match status" value="1"/>
</dbReference>
<dbReference type="InterPro" id="IPR001789">
    <property type="entry name" value="Sig_transdc_resp-reg_receiver"/>
</dbReference>
<dbReference type="InterPro" id="IPR050469">
    <property type="entry name" value="Diguanylate_Cyclase"/>
</dbReference>
<accession>A0A2S9YTP5</accession>
<dbReference type="CDD" id="cd01949">
    <property type="entry name" value="GGDEF"/>
    <property type="match status" value="1"/>
</dbReference>